<dbReference type="EMBL" id="JAQOSO010000082">
    <property type="protein sequence ID" value="MDJ1175327.1"/>
    <property type="molecule type" value="Genomic_DNA"/>
</dbReference>
<reference evidence="1 2" key="1">
    <citation type="submission" date="2023-01" db="EMBL/GenBank/DDBJ databases">
        <title>Novel diversity within Roseofilum (Cyanobacteria; Desertifilaceae) from marine benthic mats with descriptions of four novel species.</title>
        <authorList>
            <person name="Wang Y."/>
            <person name="Berthold D.E."/>
            <person name="Hu J."/>
            <person name="Lefler F.W."/>
            <person name="Laughinghouse H.D. IV."/>
        </authorList>
    </citation>
    <scope>NUCLEOTIDE SEQUENCE [LARGE SCALE GENOMIC DNA]</scope>
    <source>
        <strain evidence="1 2">BLCC-M114</strain>
    </source>
</reference>
<evidence type="ECO:0000313" key="1">
    <source>
        <dbReference type="EMBL" id="MDJ1175327.1"/>
    </source>
</evidence>
<accession>A0ABT7B937</accession>
<dbReference type="Proteomes" id="UP001235849">
    <property type="component" value="Unassembled WGS sequence"/>
</dbReference>
<name>A0ABT7B937_9CYAN</name>
<organism evidence="1 2">
    <name type="scientific">Roseofilum capinflatum BLCC-M114</name>
    <dbReference type="NCBI Taxonomy" id="3022440"/>
    <lineage>
        <taxon>Bacteria</taxon>
        <taxon>Bacillati</taxon>
        <taxon>Cyanobacteriota</taxon>
        <taxon>Cyanophyceae</taxon>
        <taxon>Desertifilales</taxon>
        <taxon>Desertifilaceae</taxon>
        <taxon>Roseofilum</taxon>
        <taxon>Roseofilum capinflatum</taxon>
    </lineage>
</organism>
<proteinExistence type="predicted"/>
<comment type="caution">
    <text evidence="1">The sequence shown here is derived from an EMBL/GenBank/DDBJ whole genome shotgun (WGS) entry which is preliminary data.</text>
</comment>
<evidence type="ECO:0000313" key="2">
    <source>
        <dbReference type="Proteomes" id="UP001235849"/>
    </source>
</evidence>
<dbReference type="RefSeq" id="WP_283767631.1">
    <property type="nucleotide sequence ID" value="NZ_JAQOSO010000082.1"/>
</dbReference>
<protein>
    <submittedName>
        <fullName evidence="1">Uncharacterized protein</fullName>
    </submittedName>
</protein>
<sequence>MSFSESIDRFFLSSKVALEGALNNSEIQNYLLEFAYTPERIERGKALYDLAWEALMAQPISGERDMSIVEEALAVAQPSYDMHLKIARVAFRKDGVTHVKLGLMGDRKPSLSGWLMQAQQFYSQSLDDLIIVDVLADYGLSQERLEAGQVKVEAVDKAYANYQDGIEAAIQHRDDAIDVLADWIADFLAIAILAIGDRPELLPVLGIDNP</sequence>
<gene>
    <name evidence="1" type="ORF">PMG25_14625</name>
</gene>
<keyword evidence="2" id="KW-1185">Reference proteome</keyword>